<keyword evidence="1" id="KW-0732">Signal</keyword>
<feature type="signal peptide" evidence="1">
    <location>
        <begin position="1"/>
        <end position="22"/>
    </location>
</feature>
<dbReference type="RefSeq" id="WP_018475686.1">
    <property type="nucleotide sequence ID" value="NZ_BMWX01000006.1"/>
</dbReference>
<organism evidence="2 3">
    <name type="scientific">Echinicola pacifica</name>
    <dbReference type="NCBI Taxonomy" id="346377"/>
    <lineage>
        <taxon>Bacteria</taxon>
        <taxon>Pseudomonadati</taxon>
        <taxon>Bacteroidota</taxon>
        <taxon>Cytophagia</taxon>
        <taxon>Cytophagales</taxon>
        <taxon>Cyclobacteriaceae</taxon>
        <taxon>Echinicola</taxon>
    </lineage>
</organism>
<dbReference type="InterPro" id="IPR019861">
    <property type="entry name" value="PorP/SprF_Bacteroidetes"/>
</dbReference>
<evidence type="ECO:0000313" key="3">
    <source>
        <dbReference type="Proteomes" id="UP000619457"/>
    </source>
</evidence>
<proteinExistence type="predicted"/>
<evidence type="ECO:0000256" key="1">
    <source>
        <dbReference type="SAM" id="SignalP"/>
    </source>
</evidence>
<dbReference type="Pfam" id="PF11751">
    <property type="entry name" value="PorP_SprF"/>
    <property type="match status" value="1"/>
</dbReference>
<reference evidence="2" key="1">
    <citation type="journal article" date="2014" name="Int. J. Syst. Evol. Microbiol.">
        <title>Complete genome sequence of Corynebacterium casei LMG S-19264T (=DSM 44701T), isolated from a smear-ripened cheese.</title>
        <authorList>
            <consortium name="US DOE Joint Genome Institute (JGI-PGF)"/>
            <person name="Walter F."/>
            <person name="Albersmeier A."/>
            <person name="Kalinowski J."/>
            <person name="Ruckert C."/>
        </authorList>
    </citation>
    <scope>NUCLEOTIDE SEQUENCE</scope>
    <source>
        <strain evidence="2">KCTC 12368</strain>
    </source>
</reference>
<evidence type="ECO:0000313" key="2">
    <source>
        <dbReference type="EMBL" id="GGZ37047.1"/>
    </source>
</evidence>
<dbReference type="NCBIfam" id="TIGR03519">
    <property type="entry name" value="T9SS_PorP_fam"/>
    <property type="match status" value="1"/>
</dbReference>
<dbReference type="AlphaFoldDB" id="A0A918Q8A5"/>
<dbReference type="EMBL" id="BMWX01000006">
    <property type="protein sequence ID" value="GGZ37047.1"/>
    <property type="molecule type" value="Genomic_DNA"/>
</dbReference>
<gene>
    <name evidence="2" type="ORF">GCM10007049_33040</name>
</gene>
<feature type="chain" id="PRO_5037019153" evidence="1">
    <location>
        <begin position="23"/>
        <end position="322"/>
    </location>
</feature>
<sequence length="322" mass="36399">MGKLIKILMLINLGFFSTQVFGQQMPQFSQYIFNGLHVNPGYAGYKNVGYIQSTYRSQWINFPGAPKTFTATADFSANEGTMGFGVAFTHDEIGPTKTTGALLTYAYHLQVGRESFLALGISGGLSDYRFDFDQLKPVDEDDPLLTEGIVNVLEPNLNVGLFYHTPKYYAGLSAYNIVSTQALENQGVERKYENFHYYLTAGAIWPLSAVVSIKPSFLIKEVAGAPTSYDINTMFLLYERFWIGGSYRSNFNISKDNLQEDLSHRNAIAIVMEIFATDNFRIGYAYDHNLNALNNLRNSSHELSVGYYLSPRNVKMRNQRWF</sequence>
<comment type="caution">
    <text evidence="2">The sequence shown here is derived from an EMBL/GenBank/DDBJ whole genome shotgun (WGS) entry which is preliminary data.</text>
</comment>
<dbReference type="Proteomes" id="UP000619457">
    <property type="component" value="Unassembled WGS sequence"/>
</dbReference>
<reference evidence="2" key="2">
    <citation type="submission" date="2020-09" db="EMBL/GenBank/DDBJ databases">
        <authorList>
            <person name="Sun Q."/>
            <person name="Kim S."/>
        </authorList>
    </citation>
    <scope>NUCLEOTIDE SEQUENCE</scope>
    <source>
        <strain evidence="2">KCTC 12368</strain>
    </source>
</reference>
<keyword evidence="3" id="KW-1185">Reference proteome</keyword>
<name>A0A918Q8A5_9BACT</name>
<protein>
    <submittedName>
        <fullName evidence="2">Membrane protein</fullName>
    </submittedName>
</protein>
<accession>A0A918Q8A5</accession>